<keyword evidence="2" id="KW-1185">Reference proteome</keyword>
<dbReference type="EMBL" id="CM001745">
    <property type="protein sequence ID" value="KJB33039.1"/>
    <property type="molecule type" value="Genomic_DNA"/>
</dbReference>
<evidence type="ECO:0000313" key="1">
    <source>
        <dbReference type="EMBL" id="KJB33039.1"/>
    </source>
</evidence>
<reference evidence="1 2" key="1">
    <citation type="journal article" date="2012" name="Nature">
        <title>Repeated polyploidization of Gossypium genomes and the evolution of spinnable cotton fibres.</title>
        <authorList>
            <person name="Paterson A.H."/>
            <person name="Wendel J.F."/>
            <person name="Gundlach H."/>
            <person name="Guo H."/>
            <person name="Jenkins J."/>
            <person name="Jin D."/>
            <person name="Llewellyn D."/>
            <person name="Showmaker K.C."/>
            <person name="Shu S."/>
            <person name="Udall J."/>
            <person name="Yoo M.J."/>
            <person name="Byers R."/>
            <person name="Chen W."/>
            <person name="Doron-Faigenboim A."/>
            <person name="Duke M.V."/>
            <person name="Gong L."/>
            <person name="Grimwood J."/>
            <person name="Grover C."/>
            <person name="Grupp K."/>
            <person name="Hu G."/>
            <person name="Lee T.H."/>
            <person name="Li J."/>
            <person name="Lin L."/>
            <person name="Liu T."/>
            <person name="Marler B.S."/>
            <person name="Page J.T."/>
            <person name="Roberts A.W."/>
            <person name="Romanel E."/>
            <person name="Sanders W.S."/>
            <person name="Szadkowski E."/>
            <person name="Tan X."/>
            <person name="Tang H."/>
            <person name="Xu C."/>
            <person name="Wang J."/>
            <person name="Wang Z."/>
            <person name="Zhang D."/>
            <person name="Zhang L."/>
            <person name="Ashrafi H."/>
            <person name="Bedon F."/>
            <person name="Bowers J.E."/>
            <person name="Brubaker C.L."/>
            <person name="Chee P.W."/>
            <person name="Das S."/>
            <person name="Gingle A.R."/>
            <person name="Haigler C.H."/>
            <person name="Harker D."/>
            <person name="Hoffmann L.V."/>
            <person name="Hovav R."/>
            <person name="Jones D.C."/>
            <person name="Lemke C."/>
            <person name="Mansoor S."/>
            <person name="ur Rahman M."/>
            <person name="Rainville L.N."/>
            <person name="Rambani A."/>
            <person name="Reddy U.K."/>
            <person name="Rong J.K."/>
            <person name="Saranga Y."/>
            <person name="Scheffler B.E."/>
            <person name="Scheffler J.A."/>
            <person name="Stelly D.M."/>
            <person name="Triplett B.A."/>
            <person name="Van Deynze A."/>
            <person name="Vaslin M.F."/>
            <person name="Waghmare V.N."/>
            <person name="Walford S.A."/>
            <person name="Wright R.J."/>
            <person name="Zaki E.A."/>
            <person name="Zhang T."/>
            <person name="Dennis E.S."/>
            <person name="Mayer K.F."/>
            <person name="Peterson D.G."/>
            <person name="Rokhsar D.S."/>
            <person name="Wang X."/>
            <person name="Schmutz J."/>
        </authorList>
    </citation>
    <scope>NUCLEOTIDE SEQUENCE [LARGE SCALE GENOMIC DNA]</scope>
</reference>
<accession>A0A0D2RMJ6</accession>
<dbReference type="OMA" id="KTMWIFL"/>
<name>A0A0D2RMJ6_GOSRA</name>
<dbReference type="eggNOG" id="ENOG502SY1P">
    <property type="taxonomic scope" value="Eukaryota"/>
</dbReference>
<dbReference type="Gramene" id="KJB33039">
    <property type="protein sequence ID" value="KJB33039"/>
    <property type="gene ID" value="B456_006G054200"/>
</dbReference>
<dbReference type="AlphaFoldDB" id="A0A0D2RMJ6"/>
<evidence type="ECO:0000313" key="2">
    <source>
        <dbReference type="Proteomes" id="UP000032304"/>
    </source>
</evidence>
<organism evidence="1 2">
    <name type="scientific">Gossypium raimondii</name>
    <name type="common">Peruvian cotton</name>
    <name type="synonym">Gossypium klotzschianum subsp. raimondii</name>
    <dbReference type="NCBI Taxonomy" id="29730"/>
    <lineage>
        <taxon>Eukaryota</taxon>
        <taxon>Viridiplantae</taxon>
        <taxon>Streptophyta</taxon>
        <taxon>Embryophyta</taxon>
        <taxon>Tracheophyta</taxon>
        <taxon>Spermatophyta</taxon>
        <taxon>Magnoliopsida</taxon>
        <taxon>eudicotyledons</taxon>
        <taxon>Gunneridae</taxon>
        <taxon>Pentapetalae</taxon>
        <taxon>rosids</taxon>
        <taxon>malvids</taxon>
        <taxon>Malvales</taxon>
        <taxon>Malvaceae</taxon>
        <taxon>Malvoideae</taxon>
        <taxon>Gossypium</taxon>
    </lineage>
</organism>
<protein>
    <submittedName>
        <fullName evidence="1">Uncharacterized protein</fullName>
    </submittedName>
</protein>
<sequence>MDFLGRGLIRNVKLTKKKAKCRELNIQLPASYNKVCGKHGNLFKAEVTNCVQQITSPQVNRWKEISKDDIKTMWIFLKV</sequence>
<proteinExistence type="predicted"/>
<dbReference type="Proteomes" id="UP000032304">
    <property type="component" value="Chromosome 6"/>
</dbReference>
<gene>
    <name evidence="1" type="ORF">B456_006G054200</name>
</gene>